<evidence type="ECO:0000313" key="2">
    <source>
        <dbReference type="EMBL" id="KAA0201570.1"/>
    </source>
</evidence>
<organism evidence="2">
    <name type="scientific">Hyalella azteca</name>
    <name type="common">Amphipod</name>
    <dbReference type="NCBI Taxonomy" id="294128"/>
    <lineage>
        <taxon>Eukaryota</taxon>
        <taxon>Metazoa</taxon>
        <taxon>Ecdysozoa</taxon>
        <taxon>Arthropoda</taxon>
        <taxon>Crustacea</taxon>
        <taxon>Multicrustacea</taxon>
        <taxon>Malacostraca</taxon>
        <taxon>Eumalacostraca</taxon>
        <taxon>Peracarida</taxon>
        <taxon>Amphipoda</taxon>
        <taxon>Senticaudata</taxon>
        <taxon>Talitrida</taxon>
        <taxon>Talitroidea</taxon>
        <taxon>Hyalellidae</taxon>
        <taxon>Hyalella</taxon>
    </lineage>
</organism>
<comment type="caution">
    <text evidence="2">The sequence shown here is derived from an EMBL/GenBank/DDBJ whole genome shotgun (WGS) entry which is preliminary data.</text>
</comment>
<feature type="chain" id="PRO_5025555818" evidence="1">
    <location>
        <begin position="23"/>
        <end position="124"/>
    </location>
</feature>
<proteinExistence type="predicted"/>
<dbReference type="AlphaFoldDB" id="A0A6A0H742"/>
<dbReference type="EMBL" id="JQDR03005370">
    <property type="protein sequence ID" value="KAA0201570.1"/>
    <property type="molecule type" value="Genomic_DNA"/>
</dbReference>
<reference evidence="2" key="3">
    <citation type="submission" date="2019-06" db="EMBL/GenBank/DDBJ databases">
        <authorList>
            <person name="Poynton C."/>
            <person name="Hasenbein S."/>
            <person name="Benoit J.B."/>
            <person name="Sepulveda M.S."/>
            <person name="Poelchau M.F."/>
            <person name="Murali S.C."/>
            <person name="Chen S."/>
            <person name="Glastad K.M."/>
            <person name="Werren J.H."/>
            <person name="Vineis J.H."/>
            <person name="Bowen J.L."/>
            <person name="Friedrich M."/>
            <person name="Jones J."/>
            <person name="Robertson H.M."/>
            <person name="Feyereisen R."/>
            <person name="Mechler-Hickson A."/>
            <person name="Mathers N."/>
            <person name="Lee C.E."/>
            <person name="Colbourne J.K."/>
            <person name="Biales A."/>
            <person name="Johnston J.S."/>
            <person name="Wellborn G.A."/>
            <person name="Rosendale A.J."/>
            <person name="Cridge A.G."/>
            <person name="Munoz-Torres M.C."/>
            <person name="Bain P.A."/>
            <person name="Manny A.R."/>
            <person name="Major K.M."/>
            <person name="Lambert F.N."/>
            <person name="Vulpe C.D."/>
            <person name="Tuck P."/>
            <person name="Blalock B.J."/>
            <person name="Lin Y.-Y."/>
            <person name="Smith M.E."/>
            <person name="Ochoa-Acuna H."/>
            <person name="Chen M.-J.M."/>
            <person name="Childers C.P."/>
            <person name="Qu J."/>
            <person name="Dugan S."/>
            <person name="Lee S.L."/>
            <person name="Chao H."/>
            <person name="Dinh H."/>
            <person name="Han Y."/>
            <person name="Doddapaneni H."/>
            <person name="Worley K.C."/>
            <person name="Muzny D.M."/>
            <person name="Gibbs R.A."/>
            <person name="Richards S."/>
        </authorList>
    </citation>
    <scope>NUCLEOTIDE SEQUENCE</scope>
    <source>
        <strain evidence="2">HAZT.00-mixed</strain>
        <tissue evidence="2">Whole organism</tissue>
    </source>
</reference>
<dbReference type="Proteomes" id="UP000711488">
    <property type="component" value="Unassembled WGS sequence"/>
</dbReference>
<keyword evidence="2" id="KW-0675">Receptor</keyword>
<accession>A0A6A0H742</accession>
<gene>
    <name evidence="2" type="ORF">HAZT_HAZT009987</name>
</gene>
<name>A0A6A0H742_HYAAZ</name>
<feature type="non-terminal residue" evidence="2">
    <location>
        <position position="124"/>
    </location>
</feature>
<protein>
    <submittedName>
        <fullName evidence="2">Ionotropic receptor 211</fullName>
    </submittedName>
</protein>
<feature type="signal peptide" evidence="1">
    <location>
        <begin position="1"/>
        <end position="22"/>
    </location>
</feature>
<sequence length="124" mass="13694">MEKLPHALAPLSLLVMIFKLLGLQVITCGAVDAGSLATRLVDINSASLRQTLEYFYQTTHFYMTTLEYNLTYFDIFMVRTNFIISRNQICGNCSSASETEGNGAVLQLLQLFQGTDAIIFAGQG</sequence>
<evidence type="ECO:0000256" key="1">
    <source>
        <dbReference type="SAM" id="SignalP"/>
    </source>
</evidence>
<reference evidence="2" key="1">
    <citation type="submission" date="2014-08" db="EMBL/GenBank/DDBJ databases">
        <authorList>
            <person name="Murali S."/>
            <person name="Richards S."/>
            <person name="Bandaranaike D."/>
            <person name="Bellair M."/>
            <person name="Blankenburg K."/>
            <person name="Chao H."/>
            <person name="Dinh H."/>
            <person name="Doddapaneni H."/>
            <person name="Dugan-Rocha S."/>
            <person name="Elkadiri S."/>
            <person name="Gnanaolivu R."/>
            <person name="Hughes D."/>
            <person name="Lee S."/>
            <person name="Li M."/>
            <person name="Ming W."/>
            <person name="Munidasa M."/>
            <person name="Muniz J."/>
            <person name="Nguyen L."/>
            <person name="Osuji N."/>
            <person name="Pu L.-L."/>
            <person name="Puazo M."/>
            <person name="Skinner E."/>
            <person name="Qu C."/>
            <person name="Quiroz J."/>
            <person name="Raj R."/>
            <person name="Weissenberger G."/>
            <person name="Xin Y."/>
            <person name="Zou X."/>
            <person name="Han Y."/>
            <person name="Worley K."/>
            <person name="Muzny D."/>
            <person name="Gibbs R."/>
        </authorList>
    </citation>
    <scope>NUCLEOTIDE SEQUENCE</scope>
    <source>
        <strain evidence="2">HAZT.00-mixed</strain>
        <tissue evidence="2">Whole organism</tissue>
    </source>
</reference>
<reference evidence="2" key="2">
    <citation type="journal article" date="2018" name="Environ. Sci. Technol.">
        <title>The Toxicogenome of Hyalella azteca: A Model for Sediment Ecotoxicology and Evolutionary Toxicology.</title>
        <authorList>
            <person name="Poynton H.C."/>
            <person name="Hasenbein S."/>
            <person name="Benoit J.B."/>
            <person name="Sepulveda M.S."/>
            <person name="Poelchau M.F."/>
            <person name="Hughes D.S.T."/>
            <person name="Murali S.C."/>
            <person name="Chen S."/>
            <person name="Glastad K.M."/>
            <person name="Goodisman M.A.D."/>
            <person name="Werren J.H."/>
            <person name="Vineis J.H."/>
            <person name="Bowen J.L."/>
            <person name="Friedrich M."/>
            <person name="Jones J."/>
            <person name="Robertson H.M."/>
            <person name="Feyereisen R."/>
            <person name="Mechler-Hickson A."/>
            <person name="Mathers N."/>
            <person name="Lee C.E."/>
            <person name="Colbourne J.K."/>
            <person name="Biales A."/>
            <person name="Johnston J.S."/>
            <person name="Wellborn G.A."/>
            <person name="Rosendale A.J."/>
            <person name="Cridge A.G."/>
            <person name="Munoz-Torres M.C."/>
            <person name="Bain P.A."/>
            <person name="Manny A.R."/>
            <person name="Major K.M."/>
            <person name="Lambert F.N."/>
            <person name="Vulpe C.D."/>
            <person name="Tuck P."/>
            <person name="Blalock B.J."/>
            <person name="Lin Y.Y."/>
            <person name="Smith M.E."/>
            <person name="Ochoa-Acuna H."/>
            <person name="Chen M.M."/>
            <person name="Childers C.P."/>
            <person name="Qu J."/>
            <person name="Dugan S."/>
            <person name="Lee S.L."/>
            <person name="Chao H."/>
            <person name="Dinh H."/>
            <person name="Han Y."/>
            <person name="Doddapaneni H."/>
            <person name="Worley K.C."/>
            <person name="Muzny D.M."/>
            <person name="Gibbs R.A."/>
            <person name="Richards S."/>
        </authorList>
    </citation>
    <scope>NUCLEOTIDE SEQUENCE</scope>
    <source>
        <strain evidence="2">HAZT.00-mixed</strain>
        <tissue evidence="2">Whole organism</tissue>
    </source>
</reference>
<keyword evidence="1" id="KW-0732">Signal</keyword>